<dbReference type="InterPro" id="IPR020472">
    <property type="entry name" value="WD40_PAC1"/>
</dbReference>
<feature type="domain" description="Anaphase-promoting complex subunit 4-like WD40" evidence="4">
    <location>
        <begin position="368"/>
        <end position="443"/>
    </location>
</feature>
<dbReference type="PANTHER" id="PTHR19879">
    <property type="entry name" value="TRANSCRIPTION INITIATION FACTOR TFIID"/>
    <property type="match status" value="1"/>
</dbReference>
<dbReference type="Gene3D" id="2.130.10.10">
    <property type="entry name" value="YVTN repeat-like/Quinoprotein amine dehydrogenase"/>
    <property type="match status" value="4"/>
</dbReference>
<dbReference type="PRINTS" id="PR00320">
    <property type="entry name" value="GPROTEINBRPT"/>
</dbReference>
<dbReference type="EMBL" id="JAJKFT010000010">
    <property type="protein sequence ID" value="MCC9630276.1"/>
    <property type="molecule type" value="Genomic_DNA"/>
</dbReference>
<dbReference type="PROSITE" id="PS50294">
    <property type="entry name" value="WD_REPEATS_REGION"/>
    <property type="match status" value="2"/>
</dbReference>
<dbReference type="Pfam" id="PF12894">
    <property type="entry name" value="ANAPC4_WD40"/>
    <property type="match status" value="1"/>
</dbReference>
<keyword evidence="2" id="KW-0677">Repeat</keyword>
<gene>
    <name evidence="5" type="ORF">LOC68_17920</name>
</gene>
<dbReference type="InterPro" id="IPR011047">
    <property type="entry name" value="Quinoprotein_ADH-like_sf"/>
</dbReference>
<sequence length="683" mass="73763">MSFLHSGVGHQSVVDSLVFSPDGRRILSGSWDGTAKLWDAHSGALLRTLFWGGIQVTSVAWSPDGSIVAVACWPPDFPRNESELASYQAYFANRDPSYFDARLEDDEAPTEEVRLFDAASGELIRSIQGQGSGVAFAPNGQSLAVVSWSNLSIYDLASGELTAHYDGIEKAALRNVIYSDDGKLVACVDSNGVMVFDAASASPLYLATDPHLFAGAHEHDDGFRLVVPPDRPEHIAPDEDGAYFSEFWRKTLPGFRPHNSSDGGMKNQRIAFSPDGKLAAIRRDAGFNGPPSYGFSLGGVTILELDSGQTIQFIPSPDQKWLRTTAFSPDGKTLAGTGDLQTIFLWNVETGEEILRIGEPPVPITAVAFAKSKPLVAAGSADGTLLLCNSDKPAVIGLDRQHSSPIAHLEFSDDDETLVVADVNGHVRVCGIASMRPRVEFRPHKGRLLGGMISADGQRFVSVGYDDEPTNRNDHGKPGKVVVSRLSDGEEIAAQTLPDIFRIKSSAASPTRDRLAISYGTLVFTADIAAAIDVRETWNQPNVGIARIAYAPFDQTLLVGNEGYGMSLIATETSTLIRKFTATRDWPTCFAFTHDGKCVARSTAYDRSIELFDVSSGILKRYFLGHQSAVTTLAVSPDDNVLASGGNDGTLKLWNIANGDLEASIVIYPRETNAHPPWECVRT</sequence>
<dbReference type="Pfam" id="PF00400">
    <property type="entry name" value="WD40"/>
    <property type="match status" value="4"/>
</dbReference>
<dbReference type="SMART" id="SM00320">
    <property type="entry name" value="WD40"/>
    <property type="match status" value="8"/>
</dbReference>
<dbReference type="InterPro" id="IPR024977">
    <property type="entry name" value="Apc4-like_WD40_dom"/>
</dbReference>
<organism evidence="5 6">
    <name type="scientific">Blastopirellula sediminis</name>
    <dbReference type="NCBI Taxonomy" id="2894196"/>
    <lineage>
        <taxon>Bacteria</taxon>
        <taxon>Pseudomonadati</taxon>
        <taxon>Planctomycetota</taxon>
        <taxon>Planctomycetia</taxon>
        <taxon>Pirellulales</taxon>
        <taxon>Pirellulaceae</taxon>
        <taxon>Blastopirellula</taxon>
    </lineage>
</organism>
<dbReference type="PROSITE" id="PS50082">
    <property type="entry name" value="WD_REPEATS_2"/>
    <property type="match status" value="2"/>
</dbReference>
<comment type="caution">
    <text evidence="5">The sequence shown here is derived from an EMBL/GenBank/DDBJ whole genome shotgun (WGS) entry which is preliminary data.</text>
</comment>
<dbReference type="InterPro" id="IPR015943">
    <property type="entry name" value="WD40/YVTN_repeat-like_dom_sf"/>
</dbReference>
<evidence type="ECO:0000256" key="1">
    <source>
        <dbReference type="ARBA" id="ARBA00022574"/>
    </source>
</evidence>
<dbReference type="RefSeq" id="WP_230221271.1">
    <property type="nucleotide sequence ID" value="NZ_JAJKFT010000010.1"/>
</dbReference>
<proteinExistence type="predicted"/>
<dbReference type="SUPFAM" id="SSF50998">
    <property type="entry name" value="Quinoprotein alcohol dehydrogenase-like"/>
    <property type="match status" value="1"/>
</dbReference>
<accession>A0A9X1MP02</accession>
<dbReference type="PROSITE" id="PS00678">
    <property type="entry name" value="WD_REPEATS_1"/>
    <property type="match status" value="2"/>
</dbReference>
<dbReference type="PANTHER" id="PTHR19879:SF9">
    <property type="entry name" value="TRANSCRIPTION INITIATION FACTOR TFIID SUBUNIT 5"/>
    <property type="match status" value="1"/>
</dbReference>
<dbReference type="Proteomes" id="UP001139103">
    <property type="component" value="Unassembled WGS sequence"/>
</dbReference>
<protein>
    <recommendedName>
        <fullName evidence="4">Anaphase-promoting complex subunit 4-like WD40 domain-containing protein</fullName>
    </recommendedName>
</protein>
<dbReference type="InterPro" id="IPR019775">
    <property type="entry name" value="WD40_repeat_CS"/>
</dbReference>
<evidence type="ECO:0000256" key="3">
    <source>
        <dbReference type="PROSITE-ProRule" id="PRU00221"/>
    </source>
</evidence>
<keyword evidence="1 3" id="KW-0853">WD repeat</keyword>
<feature type="repeat" description="WD" evidence="3">
    <location>
        <begin position="623"/>
        <end position="664"/>
    </location>
</feature>
<dbReference type="AlphaFoldDB" id="A0A9X1MP02"/>
<reference evidence="5" key="1">
    <citation type="submission" date="2021-11" db="EMBL/GenBank/DDBJ databases">
        <title>Genome sequence.</title>
        <authorList>
            <person name="Sun Q."/>
        </authorList>
    </citation>
    <scope>NUCLEOTIDE SEQUENCE</scope>
    <source>
        <strain evidence="5">JC732</strain>
    </source>
</reference>
<feature type="repeat" description="WD" evidence="3">
    <location>
        <begin position="7"/>
        <end position="48"/>
    </location>
</feature>
<keyword evidence="6" id="KW-1185">Reference proteome</keyword>
<evidence type="ECO:0000256" key="2">
    <source>
        <dbReference type="ARBA" id="ARBA00022737"/>
    </source>
</evidence>
<evidence type="ECO:0000259" key="4">
    <source>
        <dbReference type="Pfam" id="PF12894"/>
    </source>
</evidence>
<dbReference type="SUPFAM" id="SSF69322">
    <property type="entry name" value="Tricorn protease domain 2"/>
    <property type="match status" value="1"/>
</dbReference>
<dbReference type="InterPro" id="IPR001680">
    <property type="entry name" value="WD40_rpt"/>
</dbReference>
<evidence type="ECO:0000313" key="5">
    <source>
        <dbReference type="EMBL" id="MCC9630276.1"/>
    </source>
</evidence>
<name>A0A9X1MP02_9BACT</name>
<evidence type="ECO:0000313" key="6">
    <source>
        <dbReference type="Proteomes" id="UP001139103"/>
    </source>
</evidence>